<dbReference type="Proteomes" id="UP000289738">
    <property type="component" value="Chromosome A07"/>
</dbReference>
<name>A0A445C7F9_ARAHY</name>
<feature type="compositionally biased region" description="Polar residues" evidence="4">
    <location>
        <begin position="75"/>
        <end position="87"/>
    </location>
</feature>
<protein>
    <recommendedName>
        <fullName evidence="5">At2g35280-like TPR domain-containing protein</fullName>
    </recommendedName>
</protein>
<dbReference type="PANTHER" id="PTHR47941">
    <property type="entry name" value="PENTATRICOPEPTIDE REPEAT-CONTAINING PROTEIN 3, MITOCHONDRIAL"/>
    <property type="match status" value="1"/>
</dbReference>
<sequence length="373" mass="42160">METLTMAATEGDVEACYMCAMLLLSNGKKNEKLIRRGLEFFETVCASGVVERCRQGKRENHSFRFSGELRVTADDNGQNFNFGSLDTPSDDEEEDDGDGDGKGSSDGDDEGFEFMSSSNSNDNRAYGESISRVEIDEYEFRHPLVKEWRYKHGAIVYYTLLDVLSKTKLCQGAKRILKLMLRCGIKCSSEAFSYVMVSYSRASMLSKLEKALRFLIKGYCDLNRVKDALELIGKMPSKGCPPDMVNYYTVMAFHCKKKIIEEVKLPMEKMVVNSELISDQVTYDTLIHTLSKHGHADDALAYLKEVEDKGFHIDKVGHNAVVNSFSKNGKIDEIKSLVNEMYSKGCIPSVVTYIAIIDRFFCMGKIDEVKKMW</sequence>
<dbReference type="InterPro" id="IPR057136">
    <property type="entry name" value="At2g35280_TPR_dom"/>
</dbReference>
<dbReference type="EMBL" id="SDMP01000007">
    <property type="protein sequence ID" value="RYR46895.1"/>
    <property type="molecule type" value="Genomic_DNA"/>
</dbReference>
<evidence type="ECO:0000313" key="8">
    <source>
        <dbReference type="Proteomes" id="UP000289738"/>
    </source>
</evidence>
<dbReference type="NCBIfam" id="TIGR00756">
    <property type="entry name" value="PPR"/>
    <property type="match status" value="4"/>
</dbReference>
<gene>
    <name evidence="6" type="ORF">Ahy_A07g032758</name>
    <name evidence="7" type="ORF">Ahy_A07g032761</name>
</gene>
<dbReference type="InterPro" id="IPR011990">
    <property type="entry name" value="TPR-like_helical_dom_sf"/>
</dbReference>
<accession>A0A445C7F9</accession>
<dbReference type="Pfam" id="PF13041">
    <property type="entry name" value="PPR_2"/>
    <property type="match status" value="1"/>
</dbReference>
<feature type="repeat" description="PPR" evidence="3">
    <location>
        <begin position="208"/>
        <end position="242"/>
    </location>
</feature>
<dbReference type="EMBL" id="SDMP01000007">
    <property type="protein sequence ID" value="RYR46897.1"/>
    <property type="molecule type" value="Genomic_DNA"/>
</dbReference>
<evidence type="ECO:0000256" key="1">
    <source>
        <dbReference type="ARBA" id="ARBA00007626"/>
    </source>
</evidence>
<feature type="repeat" description="PPR" evidence="3">
    <location>
        <begin position="314"/>
        <end position="348"/>
    </location>
</feature>
<organism evidence="7 8">
    <name type="scientific">Arachis hypogaea</name>
    <name type="common">Peanut</name>
    <dbReference type="NCBI Taxonomy" id="3818"/>
    <lineage>
        <taxon>Eukaryota</taxon>
        <taxon>Viridiplantae</taxon>
        <taxon>Streptophyta</taxon>
        <taxon>Embryophyta</taxon>
        <taxon>Tracheophyta</taxon>
        <taxon>Spermatophyta</taxon>
        <taxon>Magnoliopsida</taxon>
        <taxon>eudicotyledons</taxon>
        <taxon>Gunneridae</taxon>
        <taxon>Pentapetalae</taxon>
        <taxon>rosids</taxon>
        <taxon>fabids</taxon>
        <taxon>Fabales</taxon>
        <taxon>Fabaceae</taxon>
        <taxon>Papilionoideae</taxon>
        <taxon>50 kb inversion clade</taxon>
        <taxon>dalbergioids sensu lato</taxon>
        <taxon>Dalbergieae</taxon>
        <taxon>Pterocarpus clade</taxon>
        <taxon>Arachis</taxon>
    </lineage>
</organism>
<evidence type="ECO:0000256" key="4">
    <source>
        <dbReference type="SAM" id="MobiDB-lite"/>
    </source>
</evidence>
<feature type="region of interest" description="Disordered" evidence="4">
    <location>
        <begin position="74"/>
        <end position="125"/>
    </location>
</feature>
<comment type="caution">
    <text evidence="7">The sequence shown here is derived from an EMBL/GenBank/DDBJ whole genome shotgun (WGS) entry which is preliminary data.</text>
</comment>
<comment type="similarity">
    <text evidence="1">Belongs to the PPR family. P subfamily.</text>
</comment>
<dbReference type="PROSITE" id="PS51375">
    <property type="entry name" value="PPR"/>
    <property type="match status" value="3"/>
</dbReference>
<dbReference type="Pfam" id="PF01535">
    <property type="entry name" value="PPR"/>
    <property type="match status" value="3"/>
</dbReference>
<dbReference type="STRING" id="3818.A0A445C7F9"/>
<dbReference type="AlphaFoldDB" id="A0A445C7F9"/>
<feature type="compositionally biased region" description="Acidic residues" evidence="4">
    <location>
        <begin position="88"/>
        <end position="98"/>
    </location>
</feature>
<evidence type="ECO:0000313" key="6">
    <source>
        <dbReference type="EMBL" id="RYR46895.1"/>
    </source>
</evidence>
<reference evidence="7 8" key="1">
    <citation type="submission" date="2019-01" db="EMBL/GenBank/DDBJ databases">
        <title>Sequencing of cultivated peanut Arachis hypogaea provides insights into genome evolution and oil improvement.</title>
        <authorList>
            <person name="Chen X."/>
        </authorList>
    </citation>
    <scope>NUCLEOTIDE SEQUENCE [LARGE SCALE GENOMIC DNA]</scope>
    <source>
        <strain evidence="8">cv. Fuhuasheng</strain>
        <strain evidence="7">GDAAS-fuhuasheng2018</strain>
        <tissue evidence="7">Leaves</tissue>
    </source>
</reference>
<evidence type="ECO:0000256" key="3">
    <source>
        <dbReference type="PROSITE-ProRule" id="PRU00708"/>
    </source>
</evidence>
<evidence type="ECO:0000259" key="5">
    <source>
        <dbReference type="Pfam" id="PF23310"/>
    </source>
</evidence>
<evidence type="ECO:0000256" key="2">
    <source>
        <dbReference type="ARBA" id="ARBA00022737"/>
    </source>
</evidence>
<feature type="domain" description="At2g35280-like TPR" evidence="5">
    <location>
        <begin position="1"/>
        <end position="55"/>
    </location>
</feature>
<keyword evidence="2" id="KW-0677">Repeat</keyword>
<dbReference type="InterPro" id="IPR002885">
    <property type="entry name" value="PPR_rpt"/>
</dbReference>
<dbReference type="Gene3D" id="1.25.40.10">
    <property type="entry name" value="Tetratricopeptide repeat domain"/>
    <property type="match status" value="2"/>
</dbReference>
<proteinExistence type="inferred from homology"/>
<keyword evidence="8" id="KW-1185">Reference proteome</keyword>
<dbReference type="Pfam" id="PF23310">
    <property type="entry name" value="TPR_27"/>
    <property type="match status" value="1"/>
</dbReference>
<feature type="repeat" description="PPR" evidence="3">
    <location>
        <begin position="279"/>
        <end position="313"/>
    </location>
</feature>
<evidence type="ECO:0000313" key="7">
    <source>
        <dbReference type="EMBL" id="RYR46897.1"/>
    </source>
</evidence>